<gene>
    <name evidence="3" type="ORF">GCM10007966_18740</name>
</gene>
<protein>
    <recommendedName>
        <fullName evidence="5">Phosphatase</fullName>
    </recommendedName>
</protein>
<sequence length="172" mass="18919">MYRFICLMCLLIPIAKADTIDHFMNIASNIPKMEMKADPQSQAWARSARNILTLTSECIAESLMLANESATARGEPLFCLPSGGKIDAEKLTSLIQQTYQNLSGLQSDKDKLTVSQIALMGLKKEYPCQSQPQAASSNPFQQSNPQTSQANQNPFYRPPSPMQHQDGLPALG</sequence>
<name>A0A917JZX1_9GAMM</name>
<feature type="chain" id="PRO_5037333097" description="Phosphatase" evidence="2">
    <location>
        <begin position="18"/>
        <end position="172"/>
    </location>
</feature>
<evidence type="ECO:0000313" key="3">
    <source>
        <dbReference type="EMBL" id="GGI90194.1"/>
    </source>
</evidence>
<organism evidence="3 4">
    <name type="scientific">Legionella impletisoli</name>
    <dbReference type="NCBI Taxonomy" id="343510"/>
    <lineage>
        <taxon>Bacteria</taxon>
        <taxon>Pseudomonadati</taxon>
        <taxon>Pseudomonadota</taxon>
        <taxon>Gammaproteobacteria</taxon>
        <taxon>Legionellales</taxon>
        <taxon>Legionellaceae</taxon>
        <taxon>Legionella</taxon>
    </lineage>
</organism>
<feature type="region of interest" description="Disordered" evidence="1">
    <location>
        <begin position="128"/>
        <end position="172"/>
    </location>
</feature>
<dbReference type="Proteomes" id="UP000630149">
    <property type="component" value="Unassembled WGS sequence"/>
</dbReference>
<evidence type="ECO:0008006" key="5">
    <source>
        <dbReference type="Google" id="ProtNLM"/>
    </source>
</evidence>
<feature type="signal peptide" evidence="2">
    <location>
        <begin position="1"/>
        <end position="17"/>
    </location>
</feature>
<dbReference type="AlphaFoldDB" id="A0A917JZX1"/>
<dbReference type="RefSeq" id="WP_229669373.1">
    <property type="nucleotide sequence ID" value="NZ_BMOB01000008.1"/>
</dbReference>
<dbReference type="EMBL" id="BMOB01000008">
    <property type="protein sequence ID" value="GGI90194.1"/>
    <property type="molecule type" value="Genomic_DNA"/>
</dbReference>
<evidence type="ECO:0000256" key="2">
    <source>
        <dbReference type="SAM" id="SignalP"/>
    </source>
</evidence>
<proteinExistence type="predicted"/>
<reference evidence="3" key="2">
    <citation type="submission" date="2020-09" db="EMBL/GenBank/DDBJ databases">
        <authorList>
            <person name="Sun Q."/>
            <person name="Ohkuma M."/>
        </authorList>
    </citation>
    <scope>NUCLEOTIDE SEQUENCE</scope>
    <source>
        <strain evidence="3">JCM 13919</strain>
    </source>
</reference>
<evidence type="ECO:0000256" key="1">
    <source>
        <dbReference type="SAM" id="MobiDB-lite"/>
    </source>
</evidence>
<keyword evidence="2" id="KW-0732">Signal</keyword>
<keyword evidence="4" id="KW-1185">Reference proteome</keyword>
<reference evidence="3" key="1">
    <citation type="journal article" date="2014" name="Int. J. Syst. Evol. Microbiol.">
        <title>Complete genome sequence of Corynebacterium casei LMG S-19264T (=DSM 44701T), isolated from a smear-ripened cheese.</title>
        <authorList>
            <consortium name="US DOE Joint Genome Institute (JGI-PGF)"/>
            <person name="Walter F."/>
            <person name="Albersmeier A."/>
            <person name="Kalinowski J."/>
            <person name="Ruckert C."/>
        </authorList>
    </citation>
    <scope>NUCLEOTIDE SEQUENCE</scope>
    <source>
        <strain evidence="3">JCM 13919</strain>
    </source>
</reference>
<evidence type="ECO:0000313" key="4">
    <source>
        <dbReference type="Proteomes" id="UP000630149"/>
    </source>
</evidence>
<comment type="caution">
    <text evidence="3">The sequence shown here is derived from an EMBL/GenBank/DDBJ whole genome shotgun (WGS) entry which is preliminary data.</text>
</comment>
<feature type="compositionally biased region" description="Polar residues" evidence="1">
    <location>
        <begin position="128"/>
        <end position="154"/>
    </location>
</feature>
<accession>A0A917JZX1</accession>